<dbReference type="Pfam" id="PF12756">
    <property type="entry name" value="zf-C2H2_2"/>
    <property type="match status" value="2"/>
</dbReference>
<organism evidence="6 7">
    <name type="scientific">Argiope bruennichi</name>
    <name type="common">Wasp spider</name>
    <name type="synonym">Aranea bruennichi</name>
    <dbReference type="NCBI Taxonomy" id="94029"/>
    <lineage>
        <taxon>Eukaryota</taxon>
        <taxon>Metazoa</taxon>
        <taxon>Ecdysozoa</taxon>
        <taxon>Arthropoda</taxon>
        <taxon>Chelicerata</taxon>
        <taxon>Arachnida</taxon>
        <taxon>Araneae</taxon>
        <taxon>Araneomorphae</taxon>
        <taxon>Entelegynae</taxon>
        <taxon>Araneoidea</taxon>
        <taxon>Araneidae</taxon>
        <taxon>Argiope</taxon>
    </lineage>
</organism>
<keyword evidence="1" id="KW-0479">Metal-binding</keyword>
<protein>
    <submittedName>
        <fullName evidence="6">Zinc finger protein 277 like protein</fullName>
    </submittedName>
</protein>
<dbReference type="PANTHER" id="PTHR13267:SF3">
    <property type="entry name" value="ZINC FINGER PROTEIN 277"/>
    <property type="match status" value="1"/>
</dbReference>
<dbReference type="OrthoDB" id="278606at2759"/>
<comment type="similarity">
    <text evidence="4">Belongs to the ZNF277 family.</text>
</comment>
<dbReference type="Proteomes" id="UP000807504">
    <property type="component" value="Unassembled WGS sequence"/>
</dbReference>
<reference evidence="6" key="1">
    <citation type="journal article" date="2020" name="bioRxiv">
        <title>Chromosome-level reference genome of the European wasp spider Argiope bruennichi: a resource for studies on range expansion and evolutionary adaptation.</title>
        <authorList>
            <person name="Sheffer M.M."/>
            <person name="Hoppe A."/>
            <person name="Krehenwinkel H."/>
            <person name="Uhl G."/>
            <person name="Kuss A.W."/>
            <person name="Jensen L."/>
            <person name="Jensen C."/>
            <person name="Gillespie R.G."/>
            <person name="Hoff K.J."/>
            <person name="Prost S."/>
        </authorList>
    </citation>
    <scope>NUCLEOTIDE SEQUENCE</scope>
</reference>
<evidence type="ECO:0000256" key="1">
    <source>
        <dbReference type="ARBA" id="ARBA00022723"/>
    </source>
</evidence>
<evidence type="ECO:0000259" key="5">
    <source>
        <dbReference type="PROSITE" id="PS00028"/>
    </source>
</evidence>
<dbReference type="SMART" id="SM00355">
    <property type="entry name" value="ZnF_C2H2"/>
    <property type="match status" value="4"/>
</dbReference>
<sequence>MDLYAIENKIQALTLKDQHFQTSVATENSEYYYSLFNKDEQDGNLRRKIYLCIMDQLQREREDTTFSRNCLFCKKHFTGNRSNLLAHLKEQHNFYIGDPNNIVFINELLDHLEQMLKGSQCFFCERIYRDYLTLKEHMRKKQHKKIDPLNKYYDRFYSINYLESGKTWKDVEKEADDYSQDSGKELMDWGDCSVTYVCLFCSDSACDFNQAWQHMKEVHGFDFKQLKTAHQLNFYQQIRLVNYIRKKMHEKECISCDLKFDFHVDLLTHLTMSGHLTILPHPSLWDQPMYYFPTFENDSLLCALEDENSDCEEGAIYPEDIPV</sequence>
<dbReference type="PANTHER" id="PTHR13267">
    <property type="entry name" value="ZINC FINGER PROTEIN 277"/>
    <property type="match status" value="1"/>
</dbReference>
<keyword evidence="3" id="KW-0862">Zinc</keyword>
<evidence type="ECO:0000313" key="7">
    <source>
        <dbReference type="Proteomes" id="UP000807504"/>
    </source>
</evidence>
<dbReference type="OMA" id="YDRFYLI"/>
<comment type="caution">
    <text evidence="6">The sequence shown here is derived from an EMBL/GenBank/DDBJ whole genome shotgun (WGS) entry which is preliminary data.</text>
</comment>
<name>A0A8T0FY34_ARGBR</name>
<dbReference type="InterPro" id="IPR040048">
    <property type="entry name" value="ZNF277"/>
</dbReference>
<keyword evidence="7" id="KW-1185">Reference proteome</keyword>
<keyword evidence="2" id="KW-0863">Zinc-finger</keyword>
<dbReference type="SUPFAM" id="SSF57667">
    <property type="entry name" value="beta-beta-alpha zinc fingers"/>
    <property type="match status" value="2"/>
</dbReference>
<evidence type="ECO:0000313" key="6">
    <source>
        <dbReference type="EMBL" id="KAF8795616.1"/>
    </source>
</evidence>
<dbReference type="EMBL" id="JABXBU010000001">
    <property type="protein sequence ID" value="KAF8795616.1"/>
    <property type="molecule type" value="Genomic_DNA"/>
</dbReference>
<evidence type="ECO:0000256" key="3">
    <source>
        <dbReference type="ARBA" id="ARBA00022833"/>
    </source>
</evidence>
<dbReference type="InterPro" id="IPR041661">
    <property type="entry name" value="ZN622/Rei1/Reh1_Znf-C2H2"/>
</dbReference>
<dbReference type="PROSITE" id="PS00028">
    <property type="entry name" value="ZINC_FINGER_C2H2_1"/>
    <property type="match status" value="1"/>
</dbReference>
<evidence type="ECO:0000256" key="4">
    <source>
        <dbReference type="ARBA" id="ARBA00034119"/>
    </source>
</evidence>
<reference evidence="6" key="2">
    <citation type="submission" date="2020-06" db="EMBL/GenBank/DDBJ databases">
        <authorList>
            <person name="Sheffer M."/>
        </authorList>
    </citation>
    <scope>NUCLEOTIDE SEQUENCE</scope>
</reference>
<evidence type="ECO:0000256" key="2">
    <source>
        <dbReference type="ARBA" id="ARBA00022771"/>
    </source>
</evidence>
<dbReference type="AlphaFoldDB" id="A0A8T0FY34"/>
<dbReference type="InterPro" id="IPR013087">
    <property type="entry name" value="Znf_C2H2_type"/>
</dbReference>
<accession>A0A8T0FY34</accession>
<gene>
    <name evidence="6" type="ORF">HNY73_000101</name>
</gene>
<dbReference type="GO" id="GO:0008270">
    <property type="term" value="F:zinc ion binding"/>
    <property type="evidence" value="ECO:0007669"/>
    <property type="project" value="UniProtKB-KW"/>
</dbReference>
<dbReference type="InterPro" id="IPR036236">
    <property type="entry name" value="Znf_C2H2_sf"/>
</dbReference>
<proteinExistence type="inferred from homology"/>
<feature type="domain" description="C2H2-type" evidence="5">
    <location>
        <begin position="121"/>
        <end position="143"/>
    </location>
</feature>